<organism evidence="6 7">
    <name type="scientific">Campylobacter ornithocola</name>
    <dbReference type="NCBI Taxonomy" id="1848766"/>
    <lineage>
        <taxon>Bacteria</taxon>
        <taxon>Pseudomonadati</taxon>
        <taxon>Campylobacterota</taxon>
        <taxon>Epsilonproteobacteria</taxon>
        <taxon>Campylobacterales</taxon>
        <taxon>Campylobacteraceae</taxon>
        <taxon>Campylobacter</taxon>
    </lineage>
</organism>
<dbReference type="InterPro" id="IPR036052">
    <property type="entry name" value="TrpB-like_PALP_sf"/>
</dbReference>
<feature type="active site" description="Nucleophile" evidence="4">
    <location>
        <position position="68"/>
    </location>
</feature>
<sequence>MLWKRLKNTLIVSRIDTLKYKDFEFLLKRDDLLGYINGNKARKLALFEKNKHLFKKGQRFISFGSSQSNALVALAKFCYKNDFSLVFVCEKMSSFLKENPHGNLEFALKHNVELVENVSYLTRRLQALDLKKDDDIFIEEGVAIKEAEFGYKQLALELSEQLSENVSIFLPSGTGTSATFLAKHSKFKVFTCACVGDNEYLKEQILTLDPSYDFSNLTILNPPKKYHFAKPYLEFYEFYQDLKKECGVEFDLLYDMVGFKTLLAHKERIDGKILYIHQGGLEGNISMLKRYEYKLKNTKIKNH</sequence>
<comment type="similarity">
    <text evidence="2">Belongs to the ACC deaminase/D-cysteine desulfhydrase family.</text>
</comment>
<evidence type="ECO:0000256" key="3">
    <source>
        <dbReference type="ARBA" id="ARBA00022898"/>
    </source>
</evidence>
<evidence type="ECO:0000313" key="6">
    <source>
        <dbReference type="EMBL" id="OCX43627.1"/>
    </source>
</evidence>
<dbReference type="SUPFAM" id="SSF53686">
    <property type="entry name" value="Tryptophan synthase beta subunit-like PLP-dependent enzymes"/>
    <property type="match status" value="1"/>
</dbReference>
<comment type="caution">
    <text evidence="6">The sequence shown here is derived from an EMBL/GenBank/DDBJ whole genome shotgun (WGS) entry which is preliminary data.</text>
</comment>
<protein>
    <submittedName>
        <fullName evidence="6">1-aminocyclopropane-1-carboxylate deaminase</fullName>
    </submittedName>
</protein>
<evidence type="ECO:0000256" key="1">
    <source>
        <dbReference type="ARBA" id="ARBA00001933"/>
    </source>
</evidence>
<dbReference type="AlphaFoldDB" id="A0AA91JDW7"/>
<reference evidence="6 7" key="1">
    <citation type="submission" date="2016-05" db="EMBL/GenBank/DDBJ databases">
        <authorList>
            <person name="Caceres A."/>
            <person name="Munoz I."/>
            <person name="Iraola G."/>
            <person name="Diaz-Viraque F."/>
            <person name="Greif G."/>
            <person name="Collado L."/>
        </authorList>
    </citation>
    <scope>NUCLEOTIDE SEQUENCE [LARGE SCALE GENOMIC DNA]</scope>
    <source>
        <strain evidence="6 7">WBE38</strain>
    </source>
</reference>
<dbReference type="PANTHER" id="PTHR43780:SF2">
    <property type="entry name" value="1-AMINOCYCLOPROPANE-1-CARBOXYLATE DEAMINASE-RELATED"/>
    <property type="match status" value="1"/>
</dbReference>
<gene>
    <name evidence="6" type="ORF">A7X81_01310</name>
</gene>
<dbReference type="EMBL" id="LXSU01000022">
    <property type="protein sequence ID" value="OCX43627.1"/>
    <property type="molecule type" value="Genomic_DNA"/>
</dbReference>
<dbReference type="Gene3D" id="3.40.50.1100">
    <property type="match status" value="2"/>
</dbReference>
<dbReference type="PIRSF" id="PIRSF006278">
    <property type="entry name" value="ACCD_DCysDesulf"/>
    <property type="match status" value="1"/>
</dbReference>
<keyword evidence="7" id="KW-1185">Reference proteome</keyword>
<dbReference type="Proteomes" id="UP000094873">
    <property type="component" value="Unassembled WGS sequence"/>
</dbReference>
<dbReference type="PANTHER" id="PTHR43780">
    <property type="entry name" value="1-AMINOCYCLOPROPANE-1-CARBOXYLATE DEAMINASE-RELATED"/>
    <property type="match status" value="1"/>
</dbReference>
<evidence type="ECO:0000256" key="5">
    <source>
        <dbReference type="PIRSR" id="PIRSR006278-2"/>
    </source>
</evidence>
<accession>A0AA91JDW7</accession>
<proteinExistence type="inferred from homology"/>
<evidence type="ECO:0000313" key="7">
    <source>
        <dbReference type="Proteomes" id="UP000094873"/>
    </source>
</evidence>
<dbReference type="GO" id="GO:0019148">
    <property type="term" value="F:D-cysteine desulfhydrase activity"/>
    <property type="evidence" value="ECO:0007669"/>
    <property type="project" value="TreeGrafter"/>
</dbReference>
<feature type="modified residue" description="N6-(pyridoxal phosphate)lysine" evidence="5">
    <location>
        <position position="40"/>
    </location>
</feature>
<evidence type="ECO:0000256" key="4">
    <source>
        <dbReference type="PIRSR" id="PIRSR006278-1"/>
    </source>
</evidence>
<evidence type="ECO:0000256" key="2">
    <source>
        <dbReference type="ARBA" id="ARBA00008639"/>
    </source>
</evidence>
<comment type="cofactor">
    <cofactor evidence="1">
        <name>pyridoxal 5'-phosphate</name>
        <dbReference type="ChEBI" id="CHEBI:597326"/>
    </cofactor>
</comment>
<keyword evidence="3 5" id="KW-0663">Pyridoxal phosphate</keyword>
<dbReference type="InterPro" id="IPR027278">
    <property type="entry name" value="ACCD_DCysDesulf"/>
</dbReference>
<name>A0AA91JDW7_9BACT</name>